<dbReference type="EMBL" id="JAULSX010000002">
    <property type="protein sequence ID" value="KAK3497674.1"/>
    <property type="molecule type" value="Genomic_DNA"/>
</dbReference>
<dbReference type="RefSeq" id="XP_062695938.1">
    <property type="nucleotide sequence ID" value="XM_062841970.1"/>
</dbReference>
<dbReference type="AlphaFoldDB" id="A0AAJ0IDD3"/>
<evidence type="ECO:0000256" key="1">
    <source>
        <dbReference type="SAM" id="MobiDB-lite"/>
    </source>
</evidence>
<evidence type="ECO:0000313" key="4">
    <source>
        <dbReference type="Proteomes" id="UP001285908"/>
    </source>
</evidence>
<sequence>MSSSPRLKQHPQQSQEDVQCLRSCHSRSSAEPEAQDLTSNRPTQLSRRFPGRVRRKIGASRPSPIILATKHYYLLTLFYSFKVSLLSFIARLITSFNTCQTHNRYTAEYLIHLYLLVPHIHPFCSCCASNLWT</sequence>
<name>A0AAJ0IDD3_9PEZI</name>
<protein>
    <submittedName>
        <fullName evidence="3">Uncharacterized protein</fullName>
    </submittedName>
</protein>
<keyword evidence="2" id="KW-0812">Transmembrane</keyword>
<evidence type="ECO:0000256" key="2">
    <source>
        <dbReference type="SAM" id="Phobius"/>
    </source>
</evidence>
<feature type="compositionally biased region" description="Polar residues" evidence="1">
    <location>
        <begin position="36"/>
        <end position="45"/>
    </location>
</feature>
<feature type="compositionally biased region" description="Polar residues" evidence="1">
    <location>
        <begin position="1"/>
        <end position="17"/>
    </location>
</feature>
<proteinExistence type="predicted"/>
<gene>
    <name evidence="3" type="ORF">B0T23DRAFT_90144</name>
</gene>
<reference evidence="3 4" key="1">
    <citation type="journal article" date="2023" name="Mol. Phylogenet. Evol.">
        <title>Genome-scale phylogeny and comparative genomics of the fungal order Sordariales.</title>
        <authorList>
            <person name="Hensen N."/>
            <person name="Bonometti L."/>
            <person name="Westerberg I."/>
            <person name="Brannstrom I.O."/>
            <person name="Guillou S."/>
            <person name="Cros-Aarteil S."/>
            <person name="Calhoun S."/>
            <person name="Haridas S."/>
            <person name="Kuo A."/>
            <person name="Mondo S."/>
            <person name="Pangilinan J."/>
            <person name="Riley R."/>
            <person name="LaButti K."/>
            <person name="Andreopoulos B."/>
            <person name="Lipzen A."/>
            <person name="Chen C."/>
            <person name="Yan M."/>
            <person name="Daum C."/>
            <person name="Ng V."/>
            <person name="Clum A."/>
            <person name="Steindorff A."/>
            <person name="Ohm R.A."/>
            <person name="Martin F."/>
            <person name="Silar P."/>
            <person name="Natvig D.O."/>
            <person name="Lalanne C."/>
            <person name="Gautier V."/>
            <person name="Ament-Velasquez S.L."/>
            <person name="Kruys A."/>
            <person name="Hutchinson M.I."/>
            <person name="Powell A.J."/>
            <person name="Barry K."/>
            <person name="Miller A.N."/>
            <person name="Grigoriev I.V."/>
            <person name="Debuchy R."/>
            <person name="Gladieux P."/>
            <person name="Hiltunen Thoren M."/>
            <person name="Johannesson H."/>
        </authorList>
    </citation>
    <scope>NUCLEOTIDE SEQUENCE [LARGE SCALE GENOMIC DNA]</scope>
    <source>
        <strain evidence="3 4">FGSC 10403</strain>
    </source>
</reference>
<keyword evidence="4" id="KW-1185">Reference proteome</keyword>
<accession>A0AAJ0IDD3</accession>
<comment type="caution">
    <text evidence="3">The sequence shown here is derived from an EMBL/GenBank/DDBJ whole genome shotgun (WGS) entry which is preliminary data.</text>
</comment>
<organism evidence="3 4">
    <name type="scientific">Neurospora hispaniola</name>
    <dbReference type="NCBI Taxonomy" id="588809"/>
    <lineage>
        <taxon>Eukaryota</taxon>
        <taxon>Fungi</taxon>
        <taxon>Dikarya</taxon>
        <taxon>Ascomycota</taxon>
        <taxon>Pezizomycotina</taxon>
        <taxon>Sordariomycetes</taxon>
        <taxon>Sordariomycetidae</taxon>
        <taxon>Sordariales</taxon>
        <taxon>Sordariaceae</taxon>
        <taxon>Neurospora</taxon>
    </lineage>
</organism>
<dbReference type="GeneID" id="87879592"/>
<evidence type="ECO:0000313" key="3">
    <source>
        <dbReference type="EMBL" id="KAK3497674.1"/>
    </source>
</evidence>
<keyword evidence="2" id="KW-1133">Transmembrane helix</keyword>
<feature type="region of interest" description="Disordered" evidence="1">
    <location>
        <begin position="26"/>
        <end position="45"/>
    </location>
</feature>
<keyword evidence="2" id="KW-0472">Membrane</keyword>
<dbReference type="Proteomes" id="UP001285908">
    <property type="component" value="Unassembled WGS sequence"/>
</dbReference>
<feature type="region of interest" description="Disordered" evidence="1">
    <location>
        <begin position="1"/>
        <end position="21"/>
    </location>
</feature>
<feature type="transmembrane region" description="Helical" evidence="2">
    <location>
        <begin position="72"/>
        <end position="93"/>
    </location>
</feature>